<feature type="domain" description="CBM21" evidence="6">
    <location>
        <begin position="163"/>
        <end position="271"/>
    </location>
</feature>
<gene>
    <name evidence="8" type="primary">ppp1r3b</name>
</gene>
<accession>A0A6P8G4E3</accession>
<keyword evidence="2 4" id="KW-0119">Carbohydrate metabolism</keyword>
<dbReference type="Proteomes" id="UP000515152">
    <property type="component" value="Chromosome 12"/>
</dbReference>
<dbReference type="InterPro" id="IPR017434">
    <property type="entry name" value="Pase-1_reg-su_3B/C/D_met"/>
</dbReference>
<dbReference type="PANTHER" id="PTHR12307">
    <property type="entry name" value="PROTEIN PHOSPHATASE 1 REGULATORY SUBUNIT"/>
    <property type="match status" value="1"/>
</dbReference>
<protein>
    <recommendedName>
        <fullName evidence="4">Protein phosphatase 1 regulatory subunit</fullName>
    </recommendedName>
</protein>
<dbReference type="GO" id="GO:0005977">
    <property type="term" value="P:glycogen metabolic process"/>
    <property type="evidence" value="ECO:0007669"/>
    <property type="project" value="UniProtKB-KW"/>
</dbReference>
<dbReference type="GO" id="GO:0008157">
    <property type="term" value="F:protein phosphatase 1 binding"/>
    <property type="evidence" value="ECO:0007669"/>
    <property type="project" value="TreeGrafter"/>
</dbReference>
<dbReference type="Pfam" id="PF03370">
    <property type="entry name" value="CBM_21"/>
    <property type="match status" value="1"/>
</dbReference>
<evidence type="ECO:0000313" key="8">
    <source>
        <dbReference type="RefSeq" id="XP_031434124.1"/>
    </source>
</evidence>
<evidence type="ECO:0000259" key="6">
    <source>
        <dbReference type="PROSITE" id="PS51159"/>
    </source>
</evidence>
<sequence>MSILPTAEASVKRVSSQPTLPHDNDIGESAHDNSPYTSAIPVDLAMPFFLPKGAFHGKRGLKAVKPLQPGQYPAESQKISQRCTQQHSKLDEVSALKAKKKQVSFADHKGLALTRVKVFSEFEDSIDIPLNIQELLRSALRVSDKDALVLDFVPPSSDYLLFRHRLEQNYVCLEHCTLKERALAGTVKVKNLSFEKSVKLRVTFDTWKSHADVECQFMKNTYTDEDRDTFAFEVSLPSEARPHEGIEFAILYEVAGVQHWDSNEGQNYRIVPSALKKEHQNSLNRSPSRNGTSDWGFQFDCYGSPRCSNGIFPDWPGFHGYEEIGRYY</sequence>
<dbReference type="InterPro" id="IPR038175">
    <property type="entry name" value="CBM21_dom_sf"/>
</dbReference>
<dbReference type="PROSITE" id="PS51159">
    <property type="entry name" value="CBM21"/>
    <property type="match status" value="1"/>
</dbReference>
<dbReference type="GO" id="GO:0000164">
    <property type="term" value="C:protein phosphatase type 1 complex"/>
    <property type="evidence" value="ECO:0007669"/>
    <property type="project" value="TreeGrafter"/>
</dbReference>
<dbReference type="AlphaFoldDB" id="A0A6P8G4E3"/>
<evidence type="ECO:0000256" key="1">
    <source>
        <dbReference type="ARBA" id="ARBA00022600"/>
    </source>
</evidence>
<dbReference type="PANTHER" id="PTHR12307:SF13">
    <property type="entry name" value="PROTEIN PHOSPHATASE 1 REGULATORY SUBUNIT 3B"/>
    <property type="match status" value="1"/>
</dbReference>
<evidence type="ECO:0000313" key="7">
    <source>
        <dbReference type="Proteomes" id="UP000515152"/>
    </source>
</evidence>
<reference evidence="8" key="1">
    <citation type="submission" date="2025-08" db="UniProtKB">
        <authorList>
            <consortium name="RefSeq"/>
        </authorList>
    </citation>
    <scope>IDENTIFICATION</scope>
</reference>
<dbReference type="InterPro" id="IPR005036">
    <property type="entry name" value="CBM21_dom"/>
</dbReference>
<evidence type="ECO:0000256" key="4">
    <source>
        <dbReference type="PIRNR" id="PIRNR038207"/>
    </source>
</evidence>
<dbReference type="PIRSF" id="PIRSF038207">
    <property type="entry name" value="PP1_GT_animal"/>
    <property type="match status" value="1"/>
</dbReference>
<dbReference type="GO" id="GO:0005979">
    <property type="term" value="P:regulation of glycogen biosynthetic process"/>
    <property type="evidence" value="ECO:0007669"/>
    <property type="project" value="TreeGrafter"/>
</dbReference>
<keyword evidence="7" id="KW-1185">Reference proteome</keyword>
<feature type="region of interest" description="Disordered" evidence="5">
    <location>
        <begin position="1"/>
        <end position="34"/>
    </location>
</feature>
<dbReference type="Gene3D" id="2.60.40.2440">
    <property type="entry name" value="Carbohydrate binding type-21 domain"/>
    <property type="match status" value="1"/>
</dbReference>
<dbReference type="OrthoDB" id="8942186at2759"/>
<dbReference type="InterPro" id="IPR050782">
    <property type="entry name" value="PP1_regulatory_subunit_3"/>
</dbReference>
<keyword evidence="1 4" id="KW-0321">Glycogen metabolism</keyword>
<feature type="compositionally biased region" description="Basic and acidic residues" evidence="5">
    <location>
        <begin position="22"/>
        <end position="31"/>
    </location>
</feature>
<dbReference type="RefSeq" id="XP_031434124.1">
    <property type="nucleotide sequence ID" value="XM_031578264.2"/>
</dbReference>
<proteinExistence type="predicted"/>
<organism evidence="7 8">
    <name type="scientific">Clupea harengus</name>
    <name type="common">Atlantic herring</name>
    <dbReference type="NCBI Taxonomy" id="7950"/>
    <lineage>
        <taxon>Eukaryota</taxon>
        <taxon>Metazoa</taxon>
        <taxon>Chordata</taxon>
        <taxon>Craniata</taxon>
        <taxon>Vertebrata</taxon>
        <taxon>Euteleostomi</taxon>
        <taxon>Actinopterygii</taxon>
        <taxon>Neopterygii</taxon>
        <taxon>Teleostei</taxon>
        <taxon>Clupei</taxon>
        <taxon>Clupeiformes</taxon>
        <taxon>Clupeoidei</taxon>
        <taxon>Clupeidae</taxon>
        <taxon>Clupea</taxon>
    </lineage>
</organism>
<evidence type="ECO:0000256" key="2">
    <source>
        <dbReference type="ARBA" id="ARBA00023277"/>
    </source>
</evidence>
<evidence type="ECO:0000256" key="3">
    <source>
        <dbReference type="ARBA" id="ARBA00025949"/>
    </source>
</evidence>
<dbReference type="CTD" id="79660"/>
<dbReference type="GeneID" id="105908877"/>
<comment type="subunit">
    <text evidence="3">Interacts with glycogen, PPP1CC catalytic subunit of PP1 and PYGL. Associates with glycogen particles. Forms complexes with debranching enzyme, glycogen phosphorylase, glycogen synthase and phosphorylase kinase which is necessary for its regulation of PP1 activity.</text>
</comment>
<name>A0A6P8G4E3_CLUHA</name>
<evidence type="ECO:0000256" key="5">
    <source>
        <dbReference type="SAM" id="MobiDB-lite"/>
    </source>
</evidence>
<dbReference type="GO" id="GO:2001069">
    <property type="term" value="F:glycogen binding"/>
    <property type="evidence" value="ECO:0007669"/>
    <property type="project" value="TreeGrafter"/>
</dbReference>